<dbReference type="AlphaFoldDB" id="A0A1H4SE60"/>
<dbReference type="RefSeq" id="WP_072943112.1">
    <property type="nucleotide sequence ID" value="NZ_FNSV01000005.1"/>
</dbReference>
<dbReference type="PANTHER" id="PTHR15020:SF50">
    <property type="entry name" value="UPF0659 PROTEIN YMR090W"/>
    <property type="match status" value="1"/>
</dbReference>
<evidence type="ECO:0000313" key="3">
    <source>
        <dbReference type="Proteomes" id="UP000183561"/>
    </source>
</evidence>
<dbReference type="EMBL" id="FNSV01000005">
    <property type="protein sequence ID" value="SEC42466.1"/>
    <property type="molecule type" value="Genomic_DNA"/>
</dbReference>
<sequence length="219" mass="22498">MKLALIGATGGTGLQIIDQAIDRGHHVVAYCRRPDALTPRPGLTIVGGHLDDRDALAAALSGADAVLCTIGQKAGLAGMFGVTVMQDNLPLITSAMRDAHIDRLILLSAYGVGDTARTASPLARFAYKTLVASAYRDKEISETALAAAGLDVTRVLPVILDDGPLNPHATVRPMSTVRKVSGLPKVSRATVAAAILDAAESGATTGERLLVSAPGTISG</sequence>
<evidence type="ECO:0000259" key="1">
    <source>
        <dbReference type="Pfam" id="PF13460"/>
    </source>
</evidence>
<feature type="domain" description="NAD(P)-binding" evidence="1">
    <location>
        <begin position="7"/>
        <end position="200"/>
    </location>
</feature>
<protein>
    <submittedName>
        <fullName evidence="2">Putative NADH-flavin reductase</fullName>
    </submittedName>
</protein>
<dbReference type="SUPFAM" id="SSF51735">
    <property type="entry name" value="NAD(P)-binding Rossmann-fold domains"/>
    <property type="match status" value="1"/>
</dbReference>
<evidence type="ECO:0000313" key="2">
    <source>
        <dbReference type="EMBL" id="SEC42466.1"/>
    </source>
</evidence>
<proteinExistence type="predicted"/>
<dbReference type="PANTHER" id="PTHR15020">
    <property type="entry name" value="FLAVIN REDUCTASE-RELATED"/>
    <property type="match status" value="1"/>
</dbReference>
<dbReference type="Pfam" id="PF13460">
    <property type="entry name" value="NAD_binding_10"/>
    <property type="match status" value="1"/>
</dbReference>
<dbReference type="InterPro" id="IPR016040">
    <property type="entry name" value="NAD(P)-bd_dom"/>
</dbReference>
<dbReference type="Gene3D" id="3.40.50.720">
    <property type="entry name" value="NAD(P)-binding Rossmann-like Domain"/>
    <property type="match status" value="1"/>
</dbReference>
<name>A0A1H4SE60_9NOCA</name>
<dbReference type="OrthoDB" id="3763081at2"/>
<dbReference type="InterPro" id="IPR036291">
    <property type="entry name" value="NAD(P)-bd_dom_sf"/>
</dbReference>
<accession>A0A1H4SE60</accession>
<gene>
    <name evidence="2" type="ORF">SAMN04490239_4043</name>
</gene>
<dbReference type="Proteomes" id="UP000183561">
    <property type="component" value="Unassembled WGS sequence"/>
</dbReference>
<reference evidence="3" key="1">
    <citation type="submission" date="2016-10" db="EMBL/GenBank/DDBJ databases">
        <authorList>
            <person name="Varghese N."/>
            <person name="Submissions S."/>
        </authorList>
    </citation>
    <scope>NUCLEOTIDE SEQUENCE [LARGE SCALE GENOMIC DNA]</scope>
    <source>
        <strain evidence="3">DSM 44498</strain>
    </source>
</reference>
<organism evidence="2 3">
    <name type="scientific">Rhodococcus koreensis</name>
    <dbReference type="NCBI Taxonomy" id="99653"/>
    <lineage>
        <taxon>Bacteria</taxon>
        <taxon>Bacillati</taxon>
        <taxon>Actinomycetota</taxon>
        <taxon>Actinomycetes</taxon>
        <taxon>Mycobacteriales</taxon>
        <taxon>Nocardiaceae</taxon>
        <taxon>Rhodococcus</taxon>
    </lineage>
</organism>
<keyword evidence="3" id="KW-1185">Reference proteome</keyword>